<dbReference type="EMBL" id="GFPF01001853">
    <property type="protein sequence ID" value="MAA12999.1"/>
    <property type="molecule type" value="Transcribed_RNA"/>
</dbReference>
<reference evidence="1" key="1">
    <citation type="journal article" date="2017" name="Parasit. Vectors">
        <title>Sialotranscriptomics of Rhipicephalus zambeziensis reveals intricate expression profiles of secretory proteins and suggests tight temporal transcriptional regulation during blood-feeding.</title>
        <authorList>
            <person name="de Castro M.H."/>
            <person name="de Klerk D."/>
            <person name="Pienaar R."/>
            <person name="Rees D.J.G."/>
            <person name="Mans B.J."/>
        </authorList>
    </citation>
    <scope>NUCLEOTIDE SEQUENCE</scope>
    <source>
        <tissue evidence="1">Salivary glands</tissue>
    </source>
</reference>
<dbReference type="AlphaFoldDB" id="A0A224YBG0"/>
<proteinExistence type="predicted"/>
<accession>A0A224YBG0</accession>
<evidence type="ECO:0000313" key="1">
    <source>
        <dbReference type="EMBL" id="MAA12999.1"/>
    </source>
</evidence>
<organism evidence="1">
    <name type="scientific">Rhipicephalus zambeziensis</name>
    <dbReference type="NCBI Taxonomy" id="60191"/>
    <lineage>
        <taxon>Eukaryota</taxon>
        <taxon>Metazoa</taxon>
        <taxon>Ecdysozoa</taxon>
        <taxon>Arthropoda</taxon>
        <taxon>Chelicerata</taxon>
        <taxon>Arachnida</taxon>
        <taxon>Acari</taxon>
        <taxon>Parasitiformes</taxon>
        <taxon>Ixodida</taxon>
        <taxon>Ixodoidea</taxon>
        <taxon>Ixodidae</taxon>
        <taxon>Rhipicephalinae</taxon>
        <taxon>Rhipicephalus</taxon>
        <taxon>Rhipicephalus</taxon>
    </lineage>
</organism>
<sequence>MPCFSRPCFQETRTTSHMKNMLPFSTSCLSRGKYLLQISSFLECMKFDRAIAFSFVHTFDSCAGIYFPLKRPIKHIMHTARCAYHHSFSHVTPKHSLRGRSIFLCLWQSNKGHPLAQYLPTIIFEISLNLRRRRTARYDSSDEGRNTTLVHSAKTCIFLATYQR</sequence>
<name>A0A224YBG0_9ACAR</name>
<protein>
    <submittedName>
        <fullName evidence="1">Uncharacterized protein</fullName>
    </submittedName>
</protein>